<evidence type="ECO:0000313" key="3">
    <source>
        <dbReference type="EMBL" id="CAB4856938.1"/>
    </source>
</evidence>
<comment type="similarity">
    <text evidence="1">Belongs to the GSP E family.</text>
</comment>
<dbReference type="SUPFAM" id="SSF52540">
    <property type="entry name" value="P-loop containing nucleoside triphosphate hydrolases"/>
    <property type="match status" value="1"/>
</dbReference>
<dbReference type="SMART" id="SM00382">
    <property type="entry name" value="AAA"/>
    <property type="match status" value="1"/>
</dbReference>
<dbReference type="PANTHER" id="PTHR30486:SF16">
    <property type="entry name" value="TWITCHING MOTILITY PROTEIN PILT"/>
    <property type="match status" value="1"/>
</dbReference>
<name>A0A6J7CJF7_9ZZZZ</name>
<accession>A0A6J7CJF7</accession>
<dbReference type="GO" id="GO:0005524">
    <property type="term" value="F:ATP binding"/>
    <property type="evidence" value="ECO:0007669"/>
    <property type="project" value="InterPro"/>
</dbReference>
<dbReference type="EMBL" id="CAFBLP010000001">
    <property type="protein sequence ID" value="CAB4856938.1"/>
    <property type="molecule type" value="Genomic_DNA"/>
</dbReference>
<sequence>MIQPDPALVTLLQATVAAGASDLHLSVGRPATARRDGVLVTFEGVEVLEPETIERIVMSLLDDRKREELHDNSQVDFSFGMRDIGRFRANAFRQRGHLSLALRVVPFRVRSLEELGAPRAATELLNKPYGLVLVVGPTGSGKSTTLAAMIDRINQERPCHILTIEDPVEYVHTHKMALVNQREVGSDVNSFTDGLRSALREDPDVILLGEMRDLDSISITLSLAETGHLVFATLHTNDASQALDRIVDVFPAERRDQIQIQLASALQGVISQRLLPVEGGGRVAAYEVLLGTEAVRNLVREGKSRQLRNVISTGQREGMQTLEMDLARLVASGLITMEAACEISAYPKEIMAHANTVRAAALAQNTVASGQAASTGNAESVPAGSR</sequence>
<proteinExistence type="inferred from homology"/>
<dbReference type="CDD" id="cd01131">
    <property type="entry name" value="PilT"/>
    <property type="match status" value="1"/>
</dbReference>
<dbReference type="Gene3D" id="3.40.50.300">
    <property type="entry name" value="P-loop containing nucleotide triphosphate hydrolases"/>
    <property type="match status" value="1"/>
</dbReference>
<organism evidence="3">
    <name type="scientific">freshwater metagenome</name>
    <dbReference type="NCBI Taxonomy" id="449393"/>
    <lineage>
        <taxon>unclassified sequences</taxon>
        <taxon>metagenomes</taxon>
        <taxon>ecological metagenomes</taxon>
    </lineage>
</organism>
<dbReference type="InterPro" id="IPR003593">
    <property type="entry name" value="AAA+_ATPase"/>
</dbReference>
<dbReference type="Pfam" id="PF00437">
    <property type="entry name" value="T2SSE"/>
    <property type="match status" value="1"/>
</dbReference>
<dbReference type="InterPro" id="IPR050921">
    <property type="entry name" value="T4SS_GSP_E_ATPase"/>
</dbReference>
<dbReference type="InterPro" id="IPR027417">
    <property type="entry name" value="P-loop_NTPase"/>
</dbReference>
<dbReference type="InterPro" id="IPR001482">
    <property type="entry name" value="T2SS/T4SS_dom"/>
</dbReference>
<dbReference type="NCBIfam" id="TIGR01420">
    <property type="entry name" value="pilT_fam"/>
    <property type="match status" value="1"/>
</dbReference>
<dbReference type="Gene3D" id="3.30.450.90">
    <property type="match status" value="1"/>
</dbReference>
<feature type="domain" description="Bacterial type II secretion system protein E" evidence="2">
    <location>
        <begin position="199"/>
        <end position="213"/>
    </location>
</feature>
<protein>
    <submittedName>
        <fullName evidence="3">Unannotated protein</fullName>
    </submittedName>
</protein>
<dbReference type="InterPro" id="IPR006321">
    <property type="entry name" value="PilT/PilU"/>
</dbReference>
<dbReference type="PANTHER" id="PTHR30486">
    <property type="entry name" value="TWITCHING MOTILITY PROTEIN PILT"/>
    <property type="match status" value="1"/>
</dbReference>
<evidence type="ECO:0000256" key="1">
    <source>
        <dbReference type="ARBA" id="ARBA00006611"/>
    </source>
</evidence>
<reference evidence="3" key="1">
    <citation type="submission" date="2020-05" db="EMBL/GenBank/DDBJ databases">
        <authorList>
            <person name="Chiriac C."/>
            <person name="Salcher M."/>
            <person name="Ghai R."/>
            <person name="Kavagutti S V."/>
        </authorList>
    </citation>
    <scope>NUCLEOTIDE SEQUENCE</scope>
</reference>
<gene>
    <name evidence="3" type="ORF">UFOPK3376_00022</name>
</gene>
<evidence type="ECO:0000259" key="2">
    <source>
        <dbReference type="PROSITE" id="PS00662"/>
    </source>
</evidence>
<dbReference type="GO" id="GO:0016887">
    <property type="term" value="F:ATP hydrolysis activity"/>
    <property type="evidence" value="ECO:0007669"/>
    <property type="project" value="InterPro"/>
</dbReference>
<dbReference type="AlphaFoldDB" id="A0A6J7CJF7"/>
<dbReference type="PROSITE" id="PS00662">
    <property type="entry name" value="T2SP_E"/>
    <property type="match status" value="1"/>
</dbReference>